<feature type="region of interest" description="Disordered" evidence="1">
    <location>
        <begin position="1"/>
        <end position="23"/>
    </location>
</feature>
<accession>A0A0A0BDC3</accession>
<evidence type="ECO:0000313" key="3">
    <source>
        <dbReference type="Proteomes" id="UP000029833"/>
    </source>
</evidence>
<keyword evidence="3" id="KW-1185">Reference proteome</keyword>
<reference evidence="2 3" key="1">
    <citation type="submission" date="2013-10" db="EMBL/GenBank/DDBJ databases">
        <authorList>
            <person name="Wang G."/>
            <person name="Zhuang W."/>
        </authorList>
    </citation>
    <scope>NUCLEOTIDE SEQUENCE [LARGE SCALE GENOMIC DNA]</scope>
    <source>
        <strain evidence="2 3">DSM 20118</strain>
    </source>
</reference>
<evidence type="ECO:0000313" key="2">
    <source>
        <dbReference type="EMBL" id="KGM03331.1"/>
    </source>
</evidence>
<sequence>MFPHGPAGRMLGPSPADPKVRAPMTYSPPAPVVSGVPYAVLDVDGRTPRTVDDFVGSVTLTVEGSTGRHVVRGDAAVRDGVVRLHEKSDDDGGGKDVRTWRVTPSDAGGFCAETV</sequence>
<name>A0A0A0BDC3_9CELL</name>
<proteinExistence type="predicted"/>
<protein>
    <submittedName>
        <fullName evidence="2">Uncharacterized protein</fullName>
    </submittedName>
</protein>
<dbReference type="STRING" id="1408250.Q760_05650"/>
<dbReference type="EMBL" id="AXNT01000016">
    <property type="protein sequence ID" value="KGM03331.1"/>
    <property type="molecule type" value="Genomic_DNA"/>
</dbReference>
<dbReference type="Proteomes" id="UP000029833">
    <property type="component" value="Unassembled WGS sequence"/>
</dbReference>
<comment type="caution">
    <text evidence="2">The sequence shown here is derived from an EMBL/GenBank/DDBJ whole genome shotgun (WGS) entry which is preliminary data.</text>
</comment>
<organism evidence="2 3">
    <name type="scientific">Cellulomonas cellasea DSM 20118</name>
    <dbReference type="NCBI Taxonomy" id="1408250"/>
    <lineage>
        <taxon>Bacteria</taxon>
        <taxon>Bacillati</taxon>
        <taxon>Actinomycetota</taxon>
        <taxon>Actinomycetes</taxon>
        <taxon>Micrococcales</taxon>
        <taxon>Cellulomonadaceae</taxon>
        <taxon>Cellulomonas</taxon>
    </lineage>
</organism>
<dbReference type="AlphaFoldDB" id="A0A0A0BDC3"/>
<gene>
    <name evidence="2" type="ORF">Q760_05650</name>
</gene>
<evidence type="ECO:0000256" key="1">
    <source>
        <dbReference type="SAM" id="MobiDB-lite"/>
    </source>
</evidence>